<dbReference type="GO" id="GO:0015297">
    <property type="term" value="F:antiporter activity"/>
    <property type="evidence" value="ECO:0007669"/>
    <property type="project" value="UniProtKB-KW"/>
</dbReference>
<gene>
    <name evidence="11" type="primary">nhaC</name>
    <name evidence="11" type="ORF">IAB03_07035</name>
</gene>
<feature type="transmembrane region" description="Helical" evidence="9">
    <location>
        <begin position="338"/>
        <end position="357"/>
    </location>
</feature>
<evidence type="ECO:0000256" key="6">
    <source>
        <dbReference type="ARBA" id="ARBA00022989"/>
    </source>
</evidence>
<dbReference type="InterPro" id="IPR018461">
    <property type="entry name" value="Na/H_Antiport_NhaC-like_C"/>
</dbReference>
<keyword evidence="5 9" id="KW-0812">Transmembrane</keyword>
<proteinExistence type="inferred from homology"/>
<evidence type="ECO:0000256" key="3">
    <source>
        <dbReference type="ARBA" id="ARBA00022449"/>
    </source>
</evidence>
<feature type="transmembrane region" description="Helical" evidence="9">
    <location>
        <begin position="117"/>
        <end position="148"/>
    </location>
</feature>
<comment type="caution">
    <text evidence="11">The sequence shown here is derived from an EMBL/GenBank/DDBJ whole genome shotgun (WGS) entry which is preliminary data.</text>
</comment>
<feature type="transmembrane region" description="Helical" evidence="9">
    <location>
        <begin position="199"/>
        <end position="222"/>
    </location>
</feature>
<keyword evidence="2" id="KW-0813">Transport</keyword>
<keyword evidence="7 9" id="KW-0472">Membrane</keyword>
<keyword evidence="4" id="KW-1003">Cell membrane</keyword>
<keyword evidence="6 9" id="KW-1133">Transmembrane helix</keyword>
<feature type="domain" description="Na+/H+ antiporter NhaC-like C-terminal" evidence="10">
    <location>
        <begin position="169"/>
        <end position="473"/>
    </location>
</feature>
<evidence type="ECO:0000256" key="1">
    <source>
        <dbReference type="ARBA" id="ARBA00004651"/>
    </source>
</evidence>
<reference evidence="11" key="2">
    <citation type="journal article" date="2021" name="PeerJ">
        <title>Extensive microbial diversity within the chicken gut microbiome revealed by metagenomics and culture.</title>
        <authorList>
            <person name="Gilroy R."/>
            <person name="Ravi A."/>
            <person name="Getino M."/>
            <person name="Pursley I."/>
            <person name="Horton D.L."/>
            <person name="Alikhan N.F."/>
            <person name="Baker D."/>
            <person name="Gharbi K."/>
            <person name="Hall N."/>
            <person name="Watson M."/>
            <person name="Adriaenssens E.M."/>
            <person name="Foster-Nyarko E."/>
            <person name="Jarju S."/>
            <person name="Secka A."/>
            <person name="Antonio M."/>
            <person name="Oren A."/>
            <person name="Chaudhuri R.R."/>
            <person name="La Ragione R."/>
            <person name="Hildebrand F."/>
            <person name="Pallen M.J."/>
        </authorList>
    </citation>
    <scope>NUCLEOTIDE SEQUENCE</scope>
    <source>
        <strain evidence="11">CHK158-818</strain>
    </source>
</reference>
<comment type="similarity">
    <text evidence="8">Belongs to the NhaC Na(+)/H(+) (TC 2.A.35) antiporter family.</text>
</comment>
<dbReference type="AlphaFoldDB" id="A0A9D1M817"/>
<evidence type="ECO:0000313" key="11">
    <source>
        <dbReference type="EMBL" id="HIU55540.1"/>
    </source>
</evidence>
<reference evidence="11" key="1">
    <citation type="submission" date="2020-10" db="EMBL/GenBank/DDBJ databases">
        <authorList>
            <person name="Gilroy R."/>
        </authorList>
    </citation>
    <scope>NUCLEOTIDE SEQUENCE</scope>
    <source>
        <strain evidence="11">CHK158-818</strain>
    </source>
</reference>
<sequence>MNPEQNKQIPSPLISSIPVVVLVAMLFIVIRHFGSDTLEGGSQISLMVATFVCVFIAILFYKQRWQDLENAIAANMRVVTVGIVILLLIGAVAGTWMVSGVVPSLIYYGLNIIHPHFFLASTCIICSVVSVMTGSSWTTVATIGVALVGIGKAQGFDVGWIAGAIISGSYFGDKISPLSDTTVLASSTTGTPLFTHIRYMLITTVPSLLITLVIFTVAGLNYHTASSEHIHQFAASLKDTFHITPWLLVVPVVTGVMIAFRLPSVITLFLSSVLAGVFLIVFQPHLLPQIVGTDVLDFATKFKGLMISLYGNTNIDTGSAELNDLVSTSGMGGMLNTIWLIICAMCFGGVMTGSGMLQSITSVILKWVRGRTGAVASTVSSGLFFNLCTADQYLSIILTGNMFKELYRKLGLESRLLSRTVEDAVTVTSPLIPWNTCGMTQATVLGVPTLVYLPYCFFNLLSPLVSITVAAIGYKIYQRKPE</sequence>
<feature type="transmembrane region" description="Helical" evidence="9">
    <location>
        <begin position="42"/>
        <end position="61"/>
    </location>
</feature>
<name>A0A9D1M817_9BACT</name>
<feature type="transmembrane region" description="Helical" evidence="9">
    <location>
        <begin position="73"/>
        <end position="97"/>
    </location>
</feature>
<evidence type="ECO:0000256" key="7">
    <source>
        <dbReference type="ARBA" id="ARBA00023136"/>
    </source>
</evidence>
<keyword evidence="3" id="KW-0050">Antiport</keyword>
<accession>A0A9D1M817</accession>
<evidence type="ECO:0000256" key="9">
    <source>
        <dbReference type="SAM" id="Phobius"/>
    </source>
</evidence>
<evidence type="ECO:0000256" key="8">
    <source>
        <dbReference type="ARBA" id="ARBA00038435"/>
    </source>
</evidence>
<feature type="transmembrane region" description="Helical" evidence="9">
    <location>
        <begin position="452"/>
        <end position="474"/>
    </location>
</feature>
<evidence type="ECO:0000256" key="2">
    <source>
        <dbReference type="ARBA" id="ARBA00022448"/>
    </source>
</evidence>
<evidence type="ECO:0000256" key="5">
    <source>
        <dbReference type="ARBA" id="ARBA00022692"/>
    </source>
</evidence>
<protein>
    <submittedName>
        <fullName evidence="11">Na+/H+ antiporter NhaC</fullName>
    </submittedName>
</protein>
<dbReference type="PANTHER" id="PTHR33451">
    <property type="entry name" value="MALATE-2H(+)/NA(+)-LACTATE ANTIPORTER"/>
    <property type="match status" value="1"/>
</dbReference>
<feature type="transmembrane region" description="Helical" evidence="9">
    <location>
        <begin position="12"/>
        <end position="30"/>
    </location>
</feature>
<dbReference type="GO" id="GO:0005886">
    <property type="term" value="C:plasma membrane"/>
    <property type="evidence" value="ECO:0007669"/>
    <property type="project" value="UniProtKB-SubCell"/>
</dbReference>
<dbReference type="InterPro" id="IPR004770">
    <property type="entry name" value="Na/H_antiport_NhaC"/>
</dbReference>
<dbReference type="Proteomes" id="UP000824112">
    <property type="component" value="Unassembled WGS sequence"/>
</dbReference>
<feature type="transmembrane region" description="Helical" evidence="9">
    <location>
        <begin position="243"/>
        <end position="260"/>
    </location>
</feature>
<organism evidence="11 12">
    <name type="scientific">Candidatus Gallibacteroides avistercoris</name>
    <dbReference type="NCBI Taxonomy" id="2840833"/>
    <lineage>
        <taxon>Bacteria</taxon>
        <taxon>Pseudomonadati</taxon>
        <taxon>Bacteroidota</taxon>
        <taxon>Bacteroidia</taxon>
        <taxon>Bacteroidales</taxon>
        <taxon>Bacteroidaceae</taxon>
        <taxon>Bacteroidaceae incertae sedis</taxon>
        <taxon>Candidatus Gallibacteroides</taxon>
    </lineage>
</organism>
<dbReference type="Pfam" id="PF03553">
    <property type="entry name" value="Na_H_antiporter"/>
    <property type="match status" value="1"/>
</dbReference>
<evidence type="ECO:0000256" key="4">
    <source>
        <dbReference type="ARBA" id="ARBA00022475"/>
    </source>
</evidence>
<dbReference type="PANTHER" id="PTHR33451:SF3">
    <property type="entry name" value="MALATE-2H(+)_NA(+)-LACTATE ANTIPORTER"/>
    <property type="match status" value="1"/>
</dbReference>
<evidence type="ECO:0000313" key="12">
    <source>
        <dbReference type="Proteomes" id="UP000824112"/>
    </source>
</evidence>
<feature type="transmembrane region" description="Helical" evidence="9">
    <location>
        <begin position="266"/>
        <end position="282"/>
    </location>
</feature>
<comment type="subcellular location">
    <subcellularLocation>
        <location evidence="1">Cell membrane</location>
        <topology evidence="1">Multi-pass membrane protein</topology>
    </subcellularLocation>
</comment>
<dbReference type="NCBIfam" id="TIGR00931">
    <property type="entry name" value="antiport_nhaC"/>
    <property type="match status" value="1"/>
</dbReference>
<dbReference type="EMBL" id="DVNA01000155">
    <property type="protein sequence ID" value="HIU55540.1"/>
    <property type="molecule type" value="Genomic_DNA"/>
</dbReference>
<dbReference type="InterPro" id="IPR052180">
    <property type="entry name" value="NhaC_Na-H+_Antiporter"/>
</dbReference>
<evidence type="ECO:0000259" key="10">
    <source>
        <dbReference type="Pfam" id="PF03553"/>
    </source>
</evidence>